<evidence type="ECO:0000256" key="1">
    <source>
        <dbReference type="SAM" id="SignalP"/>
    </source>
</evidence>
<feature type="signal peptide" evidence="1">
    <location>
        <begin position="1"/>
        <end position="19"/>
    </location>
</feature>
<organism evidence="2 3">
    <name type="scientific">Bacterioplanes sanyensis</name>
    <dbReference type="NCBI Taxonomy" id="1249553"/>
    <lineage>
        <taxon>Bacteria</taxon>
        <taxon>Pseudomonadati</taxon>
        <taxon>Pseudomonadota</taxon>
        <taxon>Gammaproteobacteria</taxon>
        <taxon>Oceanospirillales</taxon>
        <taxon>Oceanospirillaceae</taxon>
        <taxon>Bacterioplanes</taxon>
    </lineage>
</organism>
<keyword evidence="3" id="KW-1185">Reference proteome</keyword>
<dbReference type="AlphaFoldDB" id="A0A222FIS2"/>
<dbReference type="OrthoDB" id="6365487at2"/>
<protein>
    <submittedName>
        <fullName evidence="2">Uncharacterized protein</fullName>
    </submittedName>
</protein>
<proteinExistence type="predicted"/>
<dbReference type="Proteomes" id="UP000202440">
    <property type="component" value="Chromosome"/>
</dbReference>
<name>A0A222FIS2_9GAMM</name>
<dbReference type="RefSeq" id="WP_094059742.1">
    <property type="nucleotide sequence ID" value="NZ_CP022530.1"/>
</dbReference>
<keyword evidence="1" id="KW-0732">Signal</keyword>
<evidence type="ECO:0000313" key="2">
    <source>
        <dbReference type="EMBL" id="ASP38552.1"/>
    </source>
</evidence>
<sequence>MKQLGLCLLLGYWSCISAAGELSAAAIERWLSSQPAVEAWGDEHKDAFSHRSDNSMLEVKDFIEPLQQAGLYGEMKSLLGRHGYDTPEQWAQATVQIVSAYAATQLRASPMESDPDFLRQQLQQLDNHPHMSAEQKQEMKNMMLATINMIERFRQVPDADVAAIQPYLSQLDQLMGDGSES</sequence>
<dbReference type="KEGG" id="bsan:CHH28_07630"/>
<reference evidence="2 3" key="1">
    <citation type="submission" date="2017-07" db="EMBL/GenBank/DDBJ databases">
        <title>Annotated genome sequence of Bacterioplanes sanyensis isolated from Red Sea.</title>
        <authorList>
            <person name="Rehman Z.U."/>
        </authorList>
    </citation>
    <scope>NUCLEOTIDE SEQUENCE [LARGE SCALE GENOMIC DNA]</scope>
    <source>
        <strain evidence="2 3">NV9</strain>
    </source>
</reference>
<accession>A0A222FIS2</accession>
<evidence type="ECO:0000313" key="3">
    <source>
        <dbReference type="Proteomes" id="UP000202440"/>
    </source>
</evidence>
<feature type="chain" id="PRO_5013143917" evidence="1">
    <location>
        <begin position="20"/>
        <end position="181"/>
    </location>
</feature>
<dbReference type="EMBL" id="CP022530">
    <property type="protein sequence ID" value="ASP38552.1"/>
    <property type="molecule type" value="Genomic_DNA"/>
</dbReference>
<gene>
    <name evidence="2" type="ORF">CHH28_07630</name>
</gene>